<dbReference type="RefSeq" id="WP_330198751.1">
    <property type="nucleotide sequence ID" value="NZ_JAZDRP010000003.1"/>
</dbReference>
<evidence type="ECO:0000313" key="2">
    <source>
        <dbReference type="EMBL" id="MEE2526092.1"/>
    </source>
</evidence>
<dbReference type="EMBL" id="JAZDRP010000003">
    <property type="protein sequence ID" value="MEE2526092.1"/>
    <property type="molecule type" value="Genomic_DNA"/>
</dbReference>
<protein>
    <submittedName>
        <fullName evidence="2">Glyoxalase superfamily protein</fullName>
    </submittedName>
</protein>
<evidence type="ECO:0000259" key="1">
    <source>
        <dbReference type="Pfam" id="PF20066"/>
    </source>
</evidence>
<gene>
    <name evidence="2" type="ORF">V0U79_06915</name>
</gene>
<evidence type="ECO:0000313" key="3">
    <source>
        <dbReference type="Proteomes" id="UP001354971"/>
    </source>
</evidence>
<comment type="caution">
    <text evidence="2">The sequence shown here is derived from an EMBL/GenBank/DDBJ whole genome shotgun (WGS) entry which is preliminary data.</text>
</comment>
<accession>A0ABU7LQB3</accession>
<organism evidence="2 3">
    <name type="scientific">Hyphobacterium lacteum</name>
    <dbReference type="NCBI Taxonomy" id="3116575"/>
    <lineage>
        <taxon>Bacteria</taxon>
        <taxon>Pseudomonadati</taxon>
        <taxon>Pseudomonadota</taxon>
        <taxon>Alphaproteobacteria</taxon>
        <taxon>Maricaulales</taxon>
        <taxon>Maricaulaceae</taxon>
        <taxon>Hyphobacterium</taxon>
    </lineage>
</organism>
<sequence length="150" mass="16427">MTHSTPLPSLADLKAKARRLRNALAEDGDFIKHGESLELVARQYGYRDWNTLHAAAGNRPPLPLAVGGTIGGRYLGQAFKARIVALQPLGGDEAYMRISLDLDEAVDVVTFESFSAFRRRIQATIKRNGETVTRTSNGEPHLRLDLEGAA</sequence>
<name>A0ABU7LQB3_9PROT</name>
<dbReference type="Pfam" id="PF20066">
    <property type="entry name" value="Glyoxalase_8"/>
    <property type="match status" value="1"/>
</dbReference>
<proteinExistence type="predicted"/>
<reference evidence="2 3" key="1">
    <citation type="submission" date="2024-01" db="EMBL/GenBank/DDBJ databases">
        <title>Hyphobacterium bacterium isolated from marine sediment.</title>
        <authorList>
            <person name="Zhao S."/>
        </authorList>
    </citation>
    <scope>NUCLEOTIDE SEQUENCE [LARGE SCALE GENOMIC DNA]</scope>
    <source>
        <strain evidence="3">HN65</strain>
    </source>
</reference>
<keyword evidence="3" id="KW-1185">Reference proteome</keyword>
<dbReference type="InterPro" id="IPR045517">
    <property type="entry name" value="Glyoxalase_8"/>
</dbReference>
<dbReference type="Proteomes" id="UP001354971">
    <property type="component" value="Unassembled WGS sequence"/>
</dbReference>
<feature type="domain" description="Glyoxalase-related protein" evidence="1">
    <location>
        <begin position="4"/>
        <end position="145"/>
    </location>
</feature>